<proteinExistence type="inferred from homology"/>
<dbReference type="EMBL" id="BMNN01000005">
    <property type="protein sequence ID" value="GGJ05647.1"/>
    <property type="molecule type" value="Genomic_DNA"/>
</dbReference>
<feature type="domain" description="LptD C-terminal" evidence="7">
    <location>
        <begin position="387"/>
        <end position="824"/>
    </location>
</feature>
<keyword evidence="3 4" id="KW-0998">Cell outer membrane</keyword>
<dbReference type="InterPro" id="IPR005653">
    <property type="entry name" value="OstA-like_N"/>
</dbReference>
<comment type="similarity">
    <text evidence="4">Belongs to the LptD family.</text>
</comment>
<feature type="domain" description="Organic solvent tolerance-like N-terminal" evidence="6">
    <location>
        <begin position="143"/>
        <end position="274"/>
    </location>
</feature>
<accession>A0ABQ2CRP9</accession>
<dbReference type="PANTHER" id="PTHR30189:SF1">
    <property type="entry name" value="LPS-ASSEMBLY PROTEIN LPTD"/>
    <property type="match status" value="1"/>
</dbReference>
<dbReference type="PANTHER" id="PTHR30189">
    <property type="entry name" value="LPS-ASSEMBLY PROTEIN"/>
    <property type="match status" value="1"/>
</dbReference>
<keyword evidence="1 4" id="KW-0732">Signal</keyword>
<comment type="function">
    <text evidence="4">Together with LptE, is involved in the assembly of lipopolysaccharide (LPS) at the surface of the outer membrane.</text>
</comment>
<dbReference type="Pfam" id="PF03968">
    <property type="entry name" value="LptD_N"/>
    <property type="match status" value="1"/>
</dbReference>
<evidence type="ECO:0000256" key="1">
    <source>
        <dbReference type="ARBA" id="ARBA00022729"/>
    </source>
</evidence>
<evidence type="ECO:0000259" key="6">
    <source>
        <dbReference type="Pfam" id="PF03968"/>
    </source>
</evidence>
<evidence type="ECO:0000256" key="2">
    <source>
        <dbReference type="ARBA" id="ARBA00023136"/>
    </source>
</evidence>
<evidence type="ECO:0000256" key="5">
    <source>
        <dbReference type="SAM" id="MobiDB-lite"/>
    </source>
</evidence>
<feature type="chain" id="PRO_5044932035" description="LPS-assembly protein LptD" evidence="4">
    <location>
        <begin position="24"/>
        <end position="918"/>
    </location>
</feature>
<evidence type="ECO:0000259" key="7">
    <source>
        <dbReference type="Pfam" id="PF04453"/>
    </source>
</evidence>
<dbReference type="Pfam" id="PF04453">
    <property type="entry name" value="LptD"/>
    <property type="match status" value="1"/>
</dbReference>
<comment type="caution">
    <text evidence="8">The sequence shown here is derived from an EMBL/GenBank/DDBJ whole genome shotgun (WGS) entry which is preliminary data.</text>
</comment>
<protein>
    <recommendedName>
        <fullName evidence="4">LPS-assembly protein LptD</fullName>
    </recommendedName>
</protein>
<dbReference type="HAMAP" id="MF_01411">
    <property type="entry name" value="LPS_assembly_LptD"/>
    <property type="match status" value="1"/>
</dbReference>
<keyword evidence="2 4" id="KW-0472">Membrane</keyword>
<name>A0ABQ2CRP9_9GAMM</name>
<feature type="region of interest" description="Disordered" evidence="5">
    <location>
        <begin position="49"/>
        <end position="82"/>
    </location>
</feature>
<reference evidence="9" key="1">
    <citation type="journal article" date="2019" name="Int. J. Syst. Evol. Microbiol.">
        <title>The Global Catalogue of Microorganisms (GCM) 10K type strain sequencing project: providing services to taxonomists for standard genome sequencing and annotation.</title>
        <authorList>
            <consortium name="The Broad Institute Genomics Platform"/>
            <consortium name="The Broad Institute Genome Sequencing Center for Infectious Disease"/>
            <person name="Wu L."/>
            <person name="Ma J."/>
        </authorList>
    </citation>
    <scope>NUCLEOTIDE SEQUENCE [LARGE SCALE GENOMIC DNA]</scope>
    <source>
        <strain evidence="9">JCM 11590</strain>
    </source>
</reference>
<dbReference type="RefSeq" id="WP_188636813.1">
    <property type="nucleotide sequence ID" value="NZ_BMNN01000005.1"/>
</dbReference>
<keyword evidence="9" id="KW-1185">Reference proteome</keyword>
<feature type="compositionally biased region" description="Basic and acidic residues" evidence="5">
    <location>
        <begin position="56"/>
        <end position="67"/>
    </location>
</feature>
<sequence length="918" mass="105651" precursor="true">MLNAKPPFRPKLPLLLASGLLLAQPVSTIANQVECRPGADGGWVCNPLETTGKLPPRPDKPVVRSDEPAVEATVQAPSQRAAREDAERAAEVDFSELDWVPRDRLSEAQRAAIAPYCGGDYIEPERIGYDDDTPFDELPIYATADSSSFEQNRDTGTLEGDVVLRQGRLQAQSNQASYDRNNNLVRLEGNVRLRDQGVLVLGNDAEMHVDTGEARVNSVRYVVHEASARGTADSLRRRDDAVIVMTDGSYTTCEPGSNAWSLHSDDIELDREKGWGEARHVTLRVKDFPVFYTPYIYFPIDDRRQSGLLVPSLSYSSDSGTEYTQPYYFNLAPNYDATLYPTLMTDRGLQLEGEFRYLTPRSEGQIGASVLDDREDERELQSGYEDQRWMYSWQHVTDFTPRLRGEVDYTDISDYYYFQDLDTFLGINQGDFLDQRGSLAWQGNHYRAALNVQAFERATITDITPYERLPQLTLNGTLPYQPGGLRFDYGTEFVSFKRDLMSGFTTDRDGNTGTPAHRWYDDRLTGLTRAEGERLHLEPSVSLPLDWDWGFVKPTAKYAYTRYDLSLDNTGRTTLGQRDGVFYESFDSNQDRSVPIFSVDSGLYFDRPTQLFGQTYNQTLEPRLFYLYVPEEDQRDIPIFDSSEPAFSYASLWRDNRFSGRDRIGDANQISLGLTNRWIDSRGVERQTFSIGQAYYFRDREVQLRGIDYRDRREAQSSESPVALVYQYRHNEDWRFTSTFNWDTDQSETRSGSAMWHYQPADNPRKILNVGYRYRNETMRFDRNQGIWTTNPDYGQPGDPDYIANYYKTDQHDISFMWPVSNQWSLIGRWQRDYGRNRTVEAFGGFEYDSCCWKLRVINRYWIDYDETSLNPRLNDEPDRGIFLQVVFKGLGNVAGGSMETLLEESITGYRERESNAF</sequence>
<evidence type="ECO:0000256" key="3">
    <source>
        <dbReference type="ARBA" id="ARBA00023237"/>
    </source>
</evidence>
<comment type="subunit">
    <text evidence="4">Component of the lipopolysaccharide transport and assembly complex. Interacts with LptE and LptA.</text>
</comment>
<dbReference type="Gene3D" id="2.60.450.10">
    <property type="entry name" value="Lipopolysaccharide (LPS) transport protein A like domain"/>
    <property type="match status" value="1"/>
</dbReference>
<evidence type="ECO:0000256" key="4">
    <source>
        <dbReference type="HAMAP-Rule" id="MF_01411"/>
    </source>
</evidence>
<comment type="caution">
    <text evidence="4">Lacks conserved residue(s) required for the propagation of feature annotation.</text>
</comment>
<organism evidence="8 9">
    <name type="scientific">Halopseudomonas pertucinogena</name>
    <dbReference type="NCBI Taxonomy" id="86175"/>
    <lineage>
        <taxon>Bacteria</taxon>
        <taxon>Pseudomonadati</taxon>
        <taxon>Pseudomonadota</taxon>
        <taxon>Gammaproteobacteria</taxon>
        <taxon>Pseudomonadales</taxon>
        <taxon>Pseudomonadaceae</taxon>
        <taxon>Halopseudomonas</taxon>
    </lineage>
</organism>
<gene>
    <name evidence="4 8" type="primary">lptD</name>
    <name evidence="8" type="ORF">GCM10009083_23170</name>
</gene>
<dbReference type="InterPro" id="IPR007543">
    <property type="entry name" value="LptD_C"/>
</dbReference>
<feature type="signal peptide" evidence="4">
    <location>
        <begin position="1"/>
        <end position="23"/>
    </location>
</feature>
<dbReference type="Proteomes" id="UP000633263">
    <property type="component" value="Unassembled WGS sequence"/>
</dbReference>
<dbReference type="InterPro" id="IPR050218">
    <property type="entry name" value="LptD"/>
</dbReference>
<evidence type="ECO:0000313" key="9">
    <source>
        <dbReference type="Proteomes" id="UP000633263"/>
    </source>
</evidence>
<dbReference type="InterPro" id="IPR020889">
    <property type="entry name" value="LipoPS_assembly_LptD"/>
</dbReference>
<evidence type="ECO:0000313" key="8">
    <source>
        <dbReference type="EMBL" id="GGJ05647.1"/>
    </source>
</evidence>
<comment type="subcellular location">
    <subcellularLocation>
        <location evidence="4">Cell outer membrane</location>
    </subcellularLocation>
</comment>